<dbReference type="PROSITE" id="PS51186">
    <property type="entry name" value="GNAT"/>
    <property type="match status" value="1"/>
</dbReference>
<evidence type="ECO:0000313" key="5">
    <source>
        <dbReference type="Proteomes" id="UP001214441"/>
    </source>
</evidence>
<dbReference type="PANTHER" id="PTHR43877">
    <property type="entry name" value="AMINOALKYLPHOSPHONATE N-ACETYLTRANSFERASE-RELATED-RELATED"/>
    <property type="match status" value="1"/>
</dbReference>
<dbReference type="GO" id="GO:0016746">
    <property type="term" value="F:acyltransferase activity"/>
    <property type="evidence" value="ECO:0007669"/>
    <property type="project" value="UniProtKB-KW"/>
</dbReference>
<accession>A0ABT6ZZI4</accession>
<dbReference type="EMBL" id="JANCPR020000021">
    <property type="protein sequence ID" value="MDJ1134481.1"/>
    <property type="molecule type" value="Genomic_DNA"/>
</dbReference>
<sequence length="151" mass="17089">MTIGVRPFRPGDAPRVAEIVRRCLREVNSRDYPAHIIDKMCAHFTAERFTELSRSRLISVAEDTRVLGTVSREGNTIYSMFVDPDLAGRGIGRQLMEHIEAEAARDGFGHMETGASITAHHFYLKLGYTDVRETETEFGFNYILHKPLAHP</sequence>
<name>A0ABT6ZZI4_9ACTN</name>
<dbReference type="InterPro" id="IPR000182">
    <property type="entry name" value="GNAT_dom"/>
</dbReference>
<dbReference type="Gene3D" id="3.40.630.30">
    <property type="match status" value="1"/>
</dbReference>
<evidence type="ECO:0000313" key="4">
    <source>
        <dbReference type="EMBL" id="MDJ1134481.1"/>
    </source>
</evidence>
<dbReference type="InterPro" id="IPR016181">
    <property type="entry name" value="Acyl_CoA_acyltransferase"/>
</dbReference>
<keyword evidence="5" id="KW-1185">Reference proteome</keyword>
<keyword evidence="2 4" id="KW-0012">Acyltransferase</keyword>
<proteinExistence type="predicted"/>
<dbReference type="Proteomes" id="UP001214441">
    <property type="component" value="Unassembled WGS sequence"/>
</dbReference>
<evidence type="ECO:0000256" key="2">
    <source>
        <dbReference type="ARBA" id="ARBA00023315"/>
    </source>
</evidence>
<dbReference type="InterPro" id="IPR050832">
    <property type="entry name" value="Bact_Acetyltransf"/>
</dbReference>
<evidence type="ECO:0000256" key="1">
    <source>
        <dbReference type="ARBA" id="ARBA00022679"/>
    </source>
</evidence>
<dbReference type="Pfam" id="PF13673">
    <property type="entry name" value="Acetyltransf_10"/>
    <property type="match status" value="1"/>
</dbReference>
<protein>
    <submittedName>
        <fullName evidence="4">GNAT family N-acetyltransferase</fullName>
        <ecNumber evidence="4">2.3.1.-</ecNumber>
    </submittedName>
</protein>
<organism evidence="4 5">
    <name type="scientific">Streptomyces iconiensis</name>
    <dbReference type="NCBI Taxonomy" id="1384038"/>
    <lineage>
        <taxon>Bacteria</taxon>
        <taxon>Bacillati</taxon>
        <taxon>Actinomycetota</taxon>
        <taxon>Actinomycetes</taxon>
        <taxon>Kitasatosporales</taxon>
        <taxon>Streptomycetaceae</taxon>
        <taxon>Streptomyces</taxon>
    </lineage>
</organism>
<comment type="caution">
    <text evidence="4">The sequence shown here is derived from an EMBL/GenBank/DDBJ whole genome shotgun (WGS) entry which is preliminary data.</text>
</comment>
<reference evidence="4 5" key="1">
    <citation type="submission" date="2023-05" db="EMBL/GenBank/DDBJ databases">
        <title>Streptantibioticus silvisoli sp. nov., acidotolerant actinomycetes 1 from pine litter.</title>
        <authorList>
            <person name="Swiecimska M."/>
            <person name="Golinska P."/>
            <person name="Sangal V."/>
            <person name="Wachnowicz B."/>
            <person name="Goodfellow M."/>
        </authorList>
    </citation>
    <scope>NUCLEOTIDE SEQUENCE [LARGE SCALE GENOMIC DNA]</scope>
    <source>
        <strain evidence="4 5">DSM 42109</strain>
    </source>
</reference>
<dbReference type="RefSeq" id="WP_274042004.1">
    <property type="nucleotide sequence ID" value="NZ_JANCPR020000021.1"/>
</dbReference>
<evidence type="ECO:0000259" key="3">
    <source>
        <dbReference type="PROSITE" id="PS51186"/>
    </source>
</evidence>
<dbReference type="SUPFAM" id="SSF55729">
    <property type="entry name" value="Acyl-CoA N-acyltransferases (Nat)"/>
    <property type="match status" value="1"/>
</dbReference>
<gene>
    <name evidence="4" type="ORF">NMN56_021425</name>
</gene>
<feature type="domain" description="N-acetyltransferase" evidence="3">
    <location>
        <begin position="3"/>
        <end position="149"/>
    </location>
</feature>
<dbReference type="CDD" id="cd04301">
    <property type="entry name" value="NAT_SF"/>
    <property type="match status" value="1"/>
</dbReference>
<dbReference type="EC" id="2.3.1.-" evidence="4"/>
<keyword evidence="1 4" id="KW-0808">Transferase</keyword>